<keyword evidence="1" id="KW-0812">Transmembrane</keyword>
<protein>
    <submittedName>
        <fullName evidence="2">Uncharacterized protein</fullName>
    </submittedName>
</protein>
<dbReference type="RefSeq" id="WP_386805831.1">
    <property type="nucleotide sequence ID" value="NZ_JBHTMU010000042.1"/>
</dbReference>
<evidence type="ECO:0000313" key="3">
    <source>
        <dbReference type="Proteomes" id="UP001597135"/>
    </source>
</evidence>
<dbReference type="Proteomes" id="UP001597135">
    <property type="component" value="Unassembled WGS sequence"/>
</dbReference>
<reference evidence="3" key="1">
    <citation type="journal article" date="2019" name="Int. J. Syst. Evol. Microbiol.">
        <title>The Global Catalogue of Microorganisms (GCM) 10K type strain sequencing project: providing services to taxonomists for standard genome sequencing and annotation.</title>
        <authorList>
            <consortium name="The Broad Institute Genomics Platform"/>
            <consortium name="The Broad Institute Genome Sequencing Center for Infectious Disease"/>
            <person name="Wu L."/>
            <person name="Ma J."/>
        </authorList>
    </citation>
    <scope>NUCLEOTIDE SEQUENCE [LARGE SCALE GENOMIC DNA]</scope>
    <source>
        <strain evidence="3">CCUG 62953</strain>
    </source>
</reference>
<feature type="transmembrane region" description="Helical" evidence="1">
    <location>
        <begin position="31"/>
        <end position="51"/>
    </location>
</feature>
<evidence type="ECO:0000256" key="1">
    <source>
        <dbReference type="SAM" id="Phobius"/>
    </source>
</evidence>
<gene>
    <name evidence="2" type="ORF">ACFQ4E_17575</name>
</gene>
<dbReference type="EMBL" id="JBHTMU010000042">
    <property type="protein sequence ID" value="MFD1344245.1"/>
    <property type="molecule type" value="Genomic_DNA"/>
</dbReference>
<name>A0ABW3ZN96_9RHOB</name>
<accession>A0ABW3ZN96</accession>
<keyword evidence="1" id="KW-0472">Membrane</keyword>
<organism evidence="2 3">
    <name type="scientific">Litorisediminicola beolgyonensis</name>
    <dbReference type="NCBI Taxonomy" id="1173614"/>
    <lineage>
        <taxon>Bacteria</taxon>
        <taxon>Pseudomonadati</taxon>
        <taxon>Pseudomonadota</taxon>
        <taxon>Alphaproteobacteria</taxon>
        <taxon>Rhodobacterales</taxon>
        <taxon>Paracoccaceae</taxon>
        <taxon>Litorisediminicola</taxon>
    </lineage>
</organism>
<keyword evidence="3" id="KW-1185">Reference proteome</keyword>
<keyword evidence="1" id="KW-1133">Transmembrane helix</keyword>
<sequence>MMGGGLFWSFLFGLLVVIPFWRLLPRFGMPNWVAIFALVPLVALVLLWLMAFKDDIDGGRA</sequence>
<comment type="caution">
    <text evidence="2">The sequence shown here is derived from an EMBL/GenBank/DDBJ whole genome shotgun (WGS) entry which is preliminary data.</text>
</comment>
<evidence type="ECO:0000313" key="2">
    <source>
        <dbReference type="EMBL" id="MFD1344245.1"/>
    </source>
</evidence>
<feature type="transmembrane region" description="Helical" evidence="1">
    <location>
        <begin position="6"/>
        <end position="24"/>
    </location>
</feature>
<proteinExistence type="predicted"/>